<reference evidence="2" key="1">
    <citation type="journal article" date="2014" name="Genome Biol. Evol.">
        <title>Pangenome evidence for extensive interdomain horizontal transfer affecting lineage core and shell genes in uncultured planktonic thaumarchaeota and euryarchaeota.</title>
        <authorList>
            <person name="Deschamps P."/>
            <person name="Zivanovic Y."/>
            <person name="Moreira D."/>
            <person name="Rodriguez-Valera F."/>
            <person name="Lopez-Garcia P."/>
        </authorList>
    </citation>
    <scope>NUCLEOTIDE SEQUENCE</scope>
</reference>
<sequence length="901" mass="95134">MGLEAPEIQNSRIFIKEGWASPTMRTSRSTSRYAAILFTSLLFLSFVPTVSASIGVSVTSSPMALTVNPGENGSYTITVSNTGDEDMAVSLTTTQAQDCTGYTSTIEQIPGQISGGGSETTTLTVALSQNAEDSCETTVTATGTAPLNAPETGDVVVTTTAGEGSGGAITGVDLTASNPDRTFNGGNPVTWTVNVENTGQTNETIQLSFESNSTCESSLSPSVDPSVVSIDSGESEVVTVEVTVPEGTEAGSHCFYLKGVVTTPATPEQSSDFIKLFLEVPEMKECSASLSVSSASIDPDETKSYSITFYNDGNTDWTIGFSVNSQKTWLSVDGGSTQLLPYNNGNGQSTFQFDITPDDSLPSGSIVDFNIMGLDGSSQKCSALFQVELGQSRDGNIQLESSRIDNIEPGATRSVVITAYNLGNGQETFTIGVSTQAGWVAQLDSSSIALEGRHSSSGSNGAVLLDITAPEDALATDELIFDVTIFAAGGTPYATDTLTVTVAAHRSMSADMPATEQFGKTGETSRFPVTFTNTGNIQDSFTLTVCDQPPSSNPNLCDSPNWPGRFSDSLGSEITSVSLAAGASVTVFAEITVVGEDEFESENFQIRIKNVNDGTVQERFDLRVIVSNHIYRMGMALQSPGEIPDMQEVELPPMGEVEVWVIVTNVGSSSYTEEAIISVTGMEAETSVDVYYDNGTVVDSNIELAKDESILLRLVIKVEDGVPNGVTGLIKVSASSSRNAAELSTVKISLSIRTNHEIGFEVDGDVDSSIVYGEIARISVNITNSGNIEETIRLLSSNPVRGWAIEITEEEVLLEPGETRAVEVIVKPPTNLMQPDTFEFTLTAEPASSPVSAQPIDLTVSATPPTGFFGSGGNLQVIGLSFLGLLVFGAIVSSIRARRIE</sequence>
<name>A0A075GLI3_9EURY</name>
<proteinExistence type="predicted"/>
<dbReference type="PANTHER" id="PTHR39198:SF1">
    <property type="entry name" value="ALPHA-GALACTOSIDASE NEW3 DOMAIN-CONTAINING PROTEIN"/>
    <property type="match status" value="1"/>
</dbReference>
<evidence type="ECO:0008006" key="3">
    <source>
        <dbReference type="Google" id="ProtNLM"/>
    </source>
</evidence>
<dbReference type="PANTHER" id="PTHR39198">
    <property type="entry name" value="HYPOTHETICAL MEMBRANE PROTEIN, CONSERVED"/>
    <property type="match status" value="1"/>
</dbReference>
<evidence type="ECO:0000256" key="1">
    <source>
        <dbReference type="SAM" id="Phobius"/>
    </source>
</evidence>
<accession>A0A075GLI3</accession>
<protein>
    <recommendedName>
        <fullName evidence="3">Alpha-galactosidase NEW3 domain-containing protein</fullName>
    </recommendedName>
</protein>
<keyword evidence="1" id="KW-1133">Transmembrane helix</keyword>
<keyword evidence="1" id="KW-0812">Transmembrane</keyword>
<keyword evidence="1" id="KW-0472">Membrane</keyword>
<evidence type="ECO:0000313" key="2">
    <source>
        <dbReference type="EMBL" id="AIF04769.1"/>
    </source>
</evidence>
<dbReference type="AlphaFoldDB" id="A0A075GLI3"/>
<dbReference type="EMBL" id="KF900718">
    <property type="protein sequence ID" value="AIF04769.1"/>
    <property type="molecule type" value="Genomic_DNA"/>
</dbReference>
<feature type="transmembrane region" description="Helical" evidence="1">
    <location>
        <begin position="875"/>
        <end position="895"/>
    </location>
</feature>
<organism evidence="2">
    <name type="scientific">uncultured marine group II/III euryarchaeote KM3_176_D12</name>
    <dbReference type="NCBI Taxonomy" id="1457936"/>
    <lineage>
        <taxon>Archaea</taxon>
        <taxon>Methanobacteriati</taxon>
        <taxon>Methanobacteriota</taxon>
        <taxon>environmental samples</taxon>
    </lineage>
</organism>